<dbReference type="EMBL" id="LITT01000011">
    <property type="protein sequence ID" value="OAA90488.1"/>
    <property type="molecule type" value="Genomic_DNA"/>
</dbReference>
<gene>
    <name evidence="1" type="ORF">WY13_01392</name>
</gene>
<evidence type="ECO:0000313" key="1">
    <source>
        <dbReference type="EMBL" id="OAA90488.1"/>
    </source>
</evidence>
<sequence>MVIQGKCIWKYQVVLEKINVELISEAKFSLEDFVKGVTEDFNKEGFLLEGTFKKGYSEGTFKSNLWVVEDDNTIINVYIDFRDLYSLKFKNLQEHDLLIVKCWLAECFLEGYGPKQIQRYYN</sequence>
<proteinExistence type="predicted"/>
<name>A0A168RBE1_9CLOT</name>
<dbReference type="PATRIC" id="fig|1538.10.peg.299"/>
<protein>
    <submittedName>
        <fullName evidence="1">Uncharacterized protein</fullName>
    </submittedName>
</protein>
<organism evidence="1 2">
    <name type="scientific">Clostridium ljungdahlii</name>
    <dbReference type="NCBI Taxonomy" id="1538"/>
    <lineage>
        <taxon>Bacteria</taxon>
        <taxon>Bacillati</taxon>
        <taxon>Bacillota</taxon>
        <taxon>Clostridia</taxon>
        <taxon>Eubacteriales</taxon>
        <taxon>Clostridiaceae</taxon>
        <taxon>Clostridium</taxon>
    </lineage>
</organism>
<comment type="caution">
    <text evidence="1">The sequence shown here is derived from an EMBL/GenBank/DDBJ whole genome shotgun (WGS) entry which is preliminary data.</text>
</comment>
<reference evidence="1 2" key="1">
    <citation type="journal article" date="2015" name="Biotechnol. Bioeng.">
        <title>Genome sequence and phenotypic characterization of Caulobacter segnis.</title>
        <authorList>
            <person name="Patel S."/>
            <person name="Fletcher B."/>
            <person name="Scott D.C."/>
            <person name="Ely B."/>
        </authorList>
    </citation>
    <scope>NUCLEOTIDE SEQUENCE [LARGE SCALE GENOMIC DNA]</scope>
    <source>
        <strain evidence="1 2">ERI-2</strain>
    </source>
</reference>
<dbReference type="AlphaFoldDB" id="A0A168RBE1"/>
<evidence type="ECO:0000313" key="2">
    <source>
        <dbReference type="Proteomes" id="UP000077407"/>
    </source>
</evidence>
<dbReference type="Proteomes" id="UP000077407">
    <property type="component" value="Unassembled WGS sequence"/>
</dbReference>
<accession>A0A168RBE1</accession>